<dbReference type="AlphaFoldDB" id="A0A8T4CAP8"/>
<dbReference type="PRINTS" id="PR00141">
    <property type="entry name" value="PROTEASOME"/>
</dbReference>
<proteinExistence type="inferred from homology"/>
<keyword evidence="6 9" id="KW-0068">Autocatalytic cleavage</keyword>
<dbReference type="EC" id="3.4.25.1" evidence="9"/>
<gene>
    <name evidence="9" type="primary">psmB</name>
    <name evidence="11" type="ORF">FJY86_02595</name>
</gene>
<keyword evidence="4 9" id="KW-0888">Threonine protease</keyword>
<evidence type="ECO:0000256" key="10">
    <source>
        <dbReference type="PIRSR" id="PIRSR600243-1"/>
    </source>
</evidence>
<dbReference type="InterPro" id="IPR019983">
    <property type="entry name" value="Pept_T1A_Psome_bsu_arc"/>
</dbReference>
<dbReference type="GO" id="GO:0004298">
    <property type="term" value="F:threonine-type endopeptidase activity"/>
    <property type="evidence" value="ECO:0007669"/>
    <property type="project" value="UniProtKB-UniRule"/>
</dbReference>
<evidence type="ECO:0000256" key="2">
    <source>
        <dbReference type="ARBA" id="ARBA00022490"/>
    </source>
</evidence>
<evidence type="ECO:0000313" key="11">
    <source>
        <dbReference type="EMBL" id="MBM3282205.1"/>
    </source>
</evidence>
<feature type="propeptide" id="PRO_5035977294" description="Removed in mature form; by autocatalysis" evidence="9">
    <location>
        <begin position="1"/>
        <end position="17"/>
    </location>
</feature>
<dbReference type="SUPFAM" id="SSF56235">
    <property type="entry name" value="N-terminal nucleophile aminohydrolases (Ntn hydrolases)"/>
    <property type="match status" value="1"/>
</dbReference>
<comment type="catalytic activity">
    <reaction evidence="1 9">
        <text>Cleavage of peptide bonds with very broad specificity.</text>
        <dbReference type="EC" id="3.4.25.1"/>
    </reaction>
</comment>
<sequence length="217" mass="23573">MKLMENRKEDVAIRKTGTTTVGIRTKDCVVLAADQKATMGYFAADLDAQKVYKLTDKIGLTIAGGMGDAQTLVRFLRSQAKLFEVERENAITTKALVTFIANILSGNRYYPFMIQFIIGGHTGTPQLYSMDAVGSIAPVEDYTVSGSGSEFAMGVLDTNYHATMKKDDVIKLAIKAVQAAKKRDVMSGGHSYTIMVIDANGVQELSKKDVEKIVAGM</sequence>
<dbReference type="EMBL" id="VGJJ01000015">
    <property type="protein sequence ID" value="MBM3282205.1"/>
    <property type="molecule type" value="Genomic_DNA"/>
</dbReference>
<evidence type="ECO:0000256" key="6">
    <source>
        <dbReference type="ARBA" id="ARBA00022813"/>
    </source>
</evidence>
<comment type="subcellular location">
    <subcellularLocation>
        <location evidence="9">Cytoplasm</location>
    </subcellularLocation>
</comment>
<comment type="subunit">
    <text evidence="9">The 20S proteasome core is composed of 14 alpha and 14 beta subunits that assemble into four stacked heptameric rings, resulting in a barrel-shaped structure. The two inner rings, each composed of seven catalytic beta subunits, are sandwiched by two outer rings, each composed of seven alpha subunits. The catalytic chamber with the active sites is on the inside of the barrel. Has a gated structure, the ends of the cylinder being occluded by the N-termini of the alpha-subunits. Is capped at one or both ends by the proteasome regulatory ATPase, PAN.</text>
</comment>
<accession>A0A8T4CAP8</accession>
<dbReference type="GO" id="GO:0010498">
    <property type="term" value="P:proteasomal protein catabolic process"/>
    <property type="evidence" value="ECO:0007669"/>
    <property type="project" value="UniProtKB-UniRule"/>
</dbReference>
<comment type="function">
    <text evidence="9">Component of the proteasome core, a large protease complex with broad specificity involved in protein degradation.</text>
</comment>
<dbReference type="Gene3D" id="3.60.20.10">
    <property type="entry name" value="Glutamine Phosphoribosylpyrophosphate, subunit 1, domain 1"/>
    <property type="match status" value="1"/>
</dbReference>
<comment type="activity regulation">
    <text evidence="9">The formation of the proteasomal ATPase PAN-20S proteasome complex, via the docking of the C-termini of PAN into the intersubunit pockets in the alpha-rings, triggers opening of the gate for substrate entry. Interconversion between the open-gate and close-gate conformations leads to a dynamic regulation of the 20S proteasome proteolysis activity.</text>
</comment>
<comment type="similarity">
    <text evidence="9">Belongs to the peptidase T1B family.</text>
</comment>
<dbReference type="GO" id="GO:0019774">
    <property type="term" value="C:proteasome core complex, beta-subunit complex"/>
    <property type="evidence" value="ECO:0007669"/>
    <property type="project" value="UniProtKB-UniRule"/>
</dbReference>
<keyword evidence="2 9" id="KW-0963">Cytoplasm</keyword>
<dbReference type="Proteomes" id="UP000774699">
    <property type="component" value="Unassembled WGS sequence"/>
</dbReference>
<keyword evidence="5 9" id="KW-0378">Hydrolase</keyword>
<dbReference type="InterPro" id="IPR029055">
    <property type="entry name" value="Ntn_hydrolases_N"/>
</dbReference>
<evidence type="ECO:0000256" key="9">
    <source>
        <dbReference type="HAMAP-Rule" id="MF_02113"/>
    </source>
</evidence>
<dbReference type="GO" id="GO:0005737">
    <property type="term" value="C:cytoplasm"/>
    <property type="evidence" value="ECO:0007669"/>
    <property type="project" value="UniProtKB-SubCell"/>
</dbReference>
<evidence type="ECO:0000256" key="8">
    <source>
        <dbReference type="ARBA" id="ARBA00023145"/>
    </source>
</evidence>
<evidence type="ECO:0000256" key="1">
    <source>
        <dbReference type="ARBA" id="ARBA00001198"/>
    </source>
</evidence>
<protein>
    <recommendedName>
        <fullName evidence="9">Proteasome subunit beta</fullName>
        <ecNumber evidence="9">3.4.25.1</ecNumber>
    </recommendedName>
    <alternativeName>
        <fullName evidence="9">20S proteasome beta subunit</fullName>
    </alternativeName>
    <alternativeName>
        <fullName evidence="9">Proteasome core protein PsmB</fullName>
    </alternativeName>
</protein>
<dbReference type="PANTHER" id="PTHR32194:SF0">
    <property type="entry name" value="ATP-DEPENDENT PROTEASE SUBUNIT HSLV"/>
    <property type="match status" value="1"/>
</dbReference>
<keyword evidence="3 9" id="KW-0645">Protease</keyword>
<dbReference type="InterPro" id="IPR000243">
    <property type="entry name" value="Pept_T1A_subB"/>
</dbReference>
<evidence type="ECO:0000256" key="3">
    <source>
        <dbReference type="ARBA" id="ARBA00022670"/>
    </source>
</evidence>
<feature type="active site" description="Nucleophile" evidence="9 10">
    <location>
        <position position="18"/>
    </location>
</feature>
<feature type="chain" id="PRO_5035977295" description="Proteasome subunit beta" evidence="9">
    <location>
        <begin position="18"/>
        <end position="217"/>
    </location>
</feature>
<evidence type="ECO:0000256" key="5">
    <source>
        <dbReference type="ARBA" id="ARBA00022801"/>
    </source>
</evidence>
<evidence type="ECO:0000256" key="7">
    <source>
        <dbReference type="ARBA" id="ARBA00022942"/>
    </source>
</evidence>
<dbReference type="Pfam" id="PF00227">
    <property type="entry name" value="Proteasome"/>
    <property type="match status" value="1"/>
</dbReference>
<organism evidence="11 12">
    <name type="scientific">Candidatus Iainarchaeum sp</name>
    <dbReference type="NCBI Taxonomy" id="3101447"/>
    <lineage>
        <taxon>Archaea</taxon>
        <taxon>Candidatus Iainarchaeota</taxon>
        <taxon>Candidatus Iainarchaeia</taxon>
        <taxon>Candidatus Iainarchaeales</taxon>
        <taxon>Candidatus Iainarchaeaceae</taxon>
        <taxon>Candidatus Iainarchaeum</taxon>
    </lineage>
</organism>
<comment type="caution">
    <text evidence="11">The sequence shown here is derived from an EMBL/GenBank/DDBJ whole genome shotgun (WGS) entry which is preliminary data.</text>
</comment>
<keyword evidence="8 9" id="KW-0865">Zymogen</keyword>
<evidence type="ECO:0000313" key="12">
    <source>
        <dbReference type="Proteomes" id="UP000774699"/>
    </source>
</evidence>
<dbReference type="InterPro" id="IPR001353">
    <property type="entry name" value="Proteasome_sua/b"/>
</dbReference>
<dbReference type="PROSITE" id="PS51476">
    <property type="entry name" value="PROTEASOME_BETA_2"/>
    <property type="match status" value="1"/>
</dbReference>
<dbReference type="HAMAP" id="MF_02113_A">
    <property type="entry name" value="Proteasome_B_A"/>
    <property type="match status" value="1"/>
</dbReference>
<name>A0A8T4CAP8_9ARCH</name>
<dbReference type="PANTHER" id="PTHR32194">
    <property type="entry name" value="METALLOPROTEASE TLDD"/>
    <property type="match status" value="1"/>
</dbReference>
<reference evidence="11" key="1">
    <citation type="submission" date="2019-03" db="EMBL/GenBank/DDBJ databases">
        <title>Lake Tanganyika Metagenome-Assembled Genomes (MAGs).</title>
        <authorList>
            <person name="Tran P."/>
        </authorList>
    </citation>
    <scope>NUCLEOTIDE SEQUENCE</scope>
    <source>
        <strain evidence="11">M_DeepCast_50m_m2_156</strain>
    </source>
</reference>
<keyword evidence="7 9" id="KW-0647">Proteasome</keyword>
<dbReference type="InterPro" id="IPR023333">
    <property type="entry name" value="Proteasome_suB-type"/>
</dbReference>
<evidence type="ECO:0000256" key="4">
    <source>
        <dbReference type="ARBA" id="ARBA00022698"/>
    </source>
</evidence>